<dbReference type="EMBL" id="SMSJ01000154">
    <property type="protein sequence ID" value="TDH58099.1"/>
    <property type="molecule type" value="Genomic_DNA"/>
</dbReference>
<sequence length="125" mass="13445">MAEREDEIAELIRTYGAAWDGWAAGFIAAGLMPAPEGWGTDGPDGARARRRAAGAARMAWQRLRQRGTAAPRATARQGTSQAPSPRSDASPAGGGRGMQGLLSRDEEAARRRLAALDREMRERSR</sequence>
<feature type="compositionally biased region" description="Basic and acidic residues" evidence="1">
    <location>
        <begin position="103"/>
        <end position="125"/>
    </location>
</feature>
<protein>
    <submittedName>
        <fullName evidence="2">Uncharacterized protein</fullName>
    </submittedName>
</protein>
<comment type="caution">
    <text evidence="2">The sequence shown here is derived from an EMBL/GenBank/DDBJ whole genome shotgun (WGS) entry which is preliminary data.</text>
</comment>
<gene>
    <name evidence="2" type="ORF">E2C06_34355</name>
</gene>
<dbReference type="RefSeq" id="WP_133293049.1">
    <property type="nucleotide sequence ID" value="NZ_SMSJ01000154.1"/>
</dbReference>
<dbReference type="OrthoDB" id="9902552at2"/>
<dbReference type="AlphaFoldDB" id="A0A4R5Q6H3"/>
<accession>A0A4R5Q6H3</accession>
<keyword evidence="3" id="KW-1185">Reference proteome</keyword>
<evidence type="ECO:0000313" key="3">
    <source>
        <dbReference type="Proteomes" id="UP000295096"/>
    </source>
</evidence>
<evidence type="ECO:0000313" key="2">
    <source>
        <dbReference type="EMBL" id="TDH58099.1"/>
    </source>
</evidence>
<organism evidence="2 3">
    <name type="scientific">Dankookia rubra</name>
    <dbReference type="NCBI Taxonomy" id="1442381"/>
    <lineage>
        <taxon>Bacteria</taxon>
        <taxon>Pseudomonadati</taxon>
        <taxon>Pseudomonadota</taxon>
        <taxon>Alphaproteobacteria</taxon>
        <taxon>Acetobacterales</taxon>
        <taxon>Roseomonadaceae</taxon>
        <taxon>Dankookia</taxon>
    </lineage>
</organism>
<name>A0A4R5Q6H3_9PROT</name>
<dbReference type="Proteomes" id="UP000295096">
    <property type="component" value="Unassembled WGS sequence"/>
</dbReference>
<evidence type="ECO:0000256" key="1">
    <source>
        <dbReference type="SAM" id="MobiDB-lite"/>
    </source>
</evidence>
<feature type="region of interest" description="Disordered" evidence="1">
    <location>
        <begin position="36"/>
        <end position="125"/>
    </location>
</feature>
<reference evidence="2 3" key="1">
    <citation type="journal article" date="2016" name="J. Microbiol.">
        <title>Dankookia rubra gen. nov., sp. nov., an alphaproteobacterium isolated from sediment of a shallow stream.</title>
        <authorList>
            <person name="Kim W.H."/>
            <person name="Kim D.H."/>
            <person name="Kang K."/>
            <person name="Ahn T.Y."/>
        </authorList>
    </citation>
    <scope>NUCLEOTIDE SEQUENCE [LARGE SCALE GENOMIC DNA]</scope>
    <source>
        <strain evidence="2 3">JCM30602</strain>
    </source>
</reference>
<proteinExistence type="predicted"/>